<protein>
    <recommendedName>
        <fullName evidence="3">TonB C-terminal domain-containing protein</fullName>
    </recommendedName>
</protein>
<proteinExistence type="predicted"/>
<feature type="transmembrane region" description="Helical" evidence="1">
    <location>
        <begin position="6"/>
        <end position="26"/>
    </location>
</feature>
<dbReference type="NCBIfam" id="NF033768">
    <property type="entry name" value="myxo_SS_tail"/>
    <property type="match status" value="1"/>
</dbReference>
<dbReference type="InterPro" id="IPR049806">
    <property type="entry name" value="MasK-like_C"/>
</dbReference>
<sequence length="158" mass="17394">MSTKSVFLLSILSSLVMLVALAYLGYELTETRRVNQELVQQLLQARQQGGGSGEGHEVYLKGAVKNTIVKHTGSIQSCFLKLIESNPDIPESGRVLVDWQIDSGGKVFEAGVIRDEFSNKEFQSCLGTKIGEIVFPAPPSGRSVYVEHTFVFRKEEGT</sequence>
<evidence type="ECO:0000256" key="1">
    <source>
        <dbReference type="SAM" id="Phobius"/>
    </source>
</evidence>
<evidence type="ECO:0008006" key="3">
    <source>
        <dbReference type="Google" id="ProtNLM"/>
    </source>
</evidence>
<keyword evidence="1" id="KW-0812">Transmembrane</keyword>
<keyword evidence="1" id="KW-0472">Membrane</keyword>
<keyword evidence="1" id="KW-1133">Transmembrane helix</keyword>
<accession>A0A382KJU1</accession>
<reference evidence="2" key="1">
    <citation type="submission" date="2018-05" db="EMBL/GenBank/DDBJ databases">
        <authorList>
            <person name="Lanie J.A."/>
            <person name="Ng W.-L."/>
            <person name="Kazmierczak K.M."/>
            <person name="Andrzejewski T.M."/>
            <person name="Davidsen T.M."/>
            <person name="Wayne K.J."/>
            <person name="Tettelin H."/>
            <person name="Glass J.I."/>
            <person name="Rusch D."/>
            <person name="Podicherti R."/>
            <person name="Tsui H.-C.T."/>
            <person name="Winkler M.E."/>
        </authorList>
    </citation>
    <scope>NUCLEOTIDE SEQUENCE</scope>
</reference>
<organism evidence="2">
    <name type="scientific">marine metagenome</name>
    <dbReference type="NCBI Taxonomy" id="408172"/>
    <lineage>
        <taxon>unclassified sequences</taxon>
        <taxon>metagenomes</taxon>
        <taxon>ecological metagenomes</taxon>
    </lineage>
</organism>
<evidence type="ECO:0000313" key="2">
    <source>
        <dbReference type="EMBL" id="SVC23865.1"/>
    </source>
</evidence>
<gene>
    <name evidence="2" type="ORF">METZ01_LOCUS276719</name>
</gene>
<dbReference type="EMBL" id="UINC01080692">
    <property type="protein sequence ID" value="SVC23865.1"/>
    <property type="molecule type" value="Genomic_DNA"/>
</dbReference>
<name>A0A382KJU1_9ZZZZ</name>
<dbReference type="AlphaFoldDB" id="A0A382KJU1"/>